<sequence>MSKSMNIHEQAYCVTRKELLAVIIALKTFHHFLYGQEVLLCTDNAALSWMKNLKKPTVQTARWFEELGTYNLTVTHRAGRKHSNDDALSRRPCKSCERQESGNHISDDETDDYINGEDLVTEGIFEKVETNQKVDIVRVCTRSQAGNQSGATPSGYCIDGRDPGSIRQCQLEDPDMSLIVTYLQGKKNKPDWDQVS</sequence>
<evidence type="ECO:0000256" key="6">
    <source>
        <dbReference type="ARBA" id="ARBA00022918"/>
    </source>
</evidence>
<dbReference type="GO" id="GO:0003964">
    <property type="term" value="F:RNA-directed DNA polymerase activity"/>
    <property type="evidence" value="ECO:0007669"/>
    <property type="project" value="UniProtKB-KW"/>
</dbReference>
<keyword evidence="1" id="KW-0808">Transferase</keyword>
<dbReference type="Pfam" id="PF17917">
    <property type="entry name" value="RT_RNaseH"/>
    <property type="match status" value="1"/>
</dbReference>
<keyword evidence="9" id="KW-1185">Reference proteome</keyword>
<name>A0A6J8F3W0_MYTCO</name>
<dbReference type="Proteomes" id="UP000507470">
    <property type="component" value="Unassembled WGS sequence"/>
</dbReference>
<keyword evidence="5" id="KW-0378">Hydrolase</keyword>
<evidence type="ECO:0000256" key="2">
    <source>
        <dbReference type="ARBA" id="ARBA00022695"/>
    </source>
</evidence>
<keyword evidence="3" id="KW-0540">Nuclease</keyword>
<dbReference type="EMBL" id="CACVKT020010407">
    <property type="protein sequence ID" value="CAC5426211.1"/>
    <property type="molecule type" value="Genomic_DNA"/>
</dbReference>
<proteinExistence type="predicted"/>
<dbReference type="InterPro" id="IPR043502">
    <property type="entry name" value="DNA/RNA_pol_sf"/>
</dbReference>
<evidence type="ECO:0000256" key="5">
    <source>
        <dbReference type="ARBA" id="ARBA00022801"/>
    </source>
</evidence>
<keyword evidence="4" id="KW-0255">Endonuclease</keyword>
<protein>
    <recommendedName>
        <fullName evidence="7">Reverse transcriptase RNase H-like domain-containing protein</fullName>
    </recommendedName>
</protein>
<evidence type="ECO:0000256" key="4">
    <source>
        <dbReference type="ARBA" id="ARBA00022759"/>
    </source>
</evidence>
<dbReference type="AlphaFoldDB" id="A0A6J8F3W0"/>
<keyword evidence="6" id="KW-0695">RNA-directed DNA polymerase</keyword>
<dbReference type="CDD" id="cd09274">
    <property type="entry name" value="RNase_HI_RT_Ty3"/>
    <property type="match status" value="1"/>
</dbReference>
<evidence type="ECO:0000256" key="1">
    <source>
        <dbReference type="ARBA" id="ARBA00022679"/>
    </source>
</evidence>
<dbReference type="SUPFAM" id="SSF56672">
    <property type="entry name" value="DNA/RNA polymerases"/>
    <property type="match status" value="1"/>
</dbReference>
<feature type="domain" description="Reverse transcriptase RNase H-like" evidence="7">
    <location>
        <begin position="1"/>
        <end position="70"/>
    </location>
</feature>
<dbReference type="GO" id="GO:0004519">
    <property type="term" value="F:endonuclease activity"/>
    <property type="evidence" value="ECO:0007669"/>
    <property type="project" value="UniProtKB-KW"/>
</dbReference>
<evidence type="ECO:0000313" key="8">
    <source>
        <dbReference type="EMBL" id="CAC5426211.1"/>
    </source>
</evidence>
<organism evidence="8 9">
    <name type="scientific">Mytilus coruscus</name>
    <name type="common">Sea mussel</name>
    <dbReference type="NCBI Taxonomy" id="42192"/>
    <lineage>
        <taxon>Eukaryota</taxon>
        <taxon>Metazoa</taxon>
        <taxon>Spiralia</taxon>
        <taxon>Lophotrochozoa</taxon>
        <taxon>Mollusca</taxon>
        <taxon>Bivalvia</taxon>
        <taxon>Autobranchia</taxon>
        <taxon>Pteriomorphia</taxon>
        <taxon>Mytilida</taxon>
        <taxon>Mytiloidea</taxon>
        <taxon>Mytilidae</taxon>
        <taxon>Mytilinae</taxon>
        <taxon>Mytilus</taxon>
    </lineage>
</organism>
<reference evidence="8 9" key="1">
    <citation type="submission" date="2020-06" db="EMBL/GenBank/DDBJ databases">
        <authorList>
            <person name="Li R."/>
            <person name="Bekaert M."/>
        </authorList>
    </citation>
    <scope>NUCLEOTIDE SEQUENCE [LARGE SCALE GENOMIC DNA]</scope>
    <source>
        <strain evidence="9">wild</strain>
    </source>
</reference>
<evidence type="ECO:0000256" key="3">
    <source>
        <dbReference type="ARBA" id="ARBA00022722"/>
    </source>
</evidence>
<dbReference type="PANTHER" id="PTHR37984:SF5">
    <property type="entry name" value="PROTEIN NYNRIN-LIKE"/>
    <property type="match status" value="1"/>
</dbReference>
<dbReference type="GO" id="GO:0016787">
    <property type="term" value="F:hydrolase activity"/>
    <property type="evidence" value="ECO:0007669"/>
    <property type="project" value="UniProtKB-KW"/>
</dbReference>
<gene>
    <name evidence="8" type="ORF">MCOR_57944</name>
</gene>
<evidence type="ECO:0000259" key="7">
    <source>
        <dbReference type="Pfam" id="PF17917"/>
    </source>
</evidence>
<dbReference type="InterPro" id="IPR041373">
    <property type="entry name" value="RT_RNaseH"/>
</dbReference>
<keyword evidence="2" id="KW-0548">Nucleotidyltransferase</keyword>
<dbReference type="PANTHER" id="PTHR37984">
    <property type="entry name" value="PROTEIN CBG26694"/>
    <property type="match status" value="1"/>
</dbReference>
<evidence type="ECO:0000313" key="9">
    <source>
        <dbReference type="Proteomes" id="UP000507470"/>
    </source>
</evidence>
<accession>A0A6J8F3W0</accession>
<dbReference type="OrthoDB" id="116078at2759"/>
<dbReference type="InterPro" id="IPR050951">
    <property type="entry name" value="Retrovirus_Pol_polyprotein"/>
</dbReference>